<dbReference type="InterPro" id="IPR034154">
    <property type="entry name" value="TOPRIM_DnaG/twinkle"/>
</dbReference>
<gene>
    <name evidence="6" type="ordered locus">Bcep1808_3261</name>
</gene>
<dbReference type="InterPro" id="IPR006500">
    <property type="entry name" value="Helicase_put_C_phage/plasmid"/>
</dbReference>
<dbReference type="InterPro" id="IPR051620">
    <property type="entry name" value="ORF904-like_C"/>
</dbReference>
<evidence type="ECO:0000313" key="7">
    <source>
        <dbReference type="Proteomes" id="UP000002287"/>
    </source>
</evidence>
<evidence type="ECO:0000259" key="5">
    <source>
        <dbReference type="PROSITE" id="PS51206"/>
    </source>
</evidence>
<evidence type="ECO:0000256" key="1">
    <source>
        <dbReference type="ARBA" id="ARBA00022741"/>
    </source>
</evidence>
<dbReference type="Pfam" id="PF19263">
    <property type="entry name" value="DUF5906"/>
    <property type="match status" value="1"/>
</dbReference>
<keyword evidence="1" id="KW-0547">Nucleotide-binding</keyword>
<dbReference type="Gene3D" id="3.40.1360.10">
    <property type="match status" value="1"/>
</dbReference>
<dbReference type="GO" id="GO:0005524">
    <property type="term" value="F:ATP binding"/>
    <property type="evidence" value="ECO:0007669"/>
    <property type="project" value="UniProtKB-KW"/>
</dbReference>
<dbReference type="KEGG" id="bvi:Bcep1808_3261"/>
<dbReference type="PANTHER" id="PTHR35372">
    <property type="entry name" value="ATP BINDING PROTEIN-RELATED"/>
    <property type="match status" value="1"/>
</dbReference>
<evidence type="ECO:0000256" key="4">
    <source>
        <dbReference type="SAM" id="MobiDB-lite"/>
    </source>
</evidence>
<dbReference type="InterPro" id="IPR014818">
    <property type="entry name" value="Phage/plasmid_primase_P4_C"/>
</dbReference>
<proteinExistence type="predicted"/>
<dbReference type="PANTHER" id="PTHR35372:SF2">
    <property type="entry name" value="SF3 HELICASE DOMAIN-CONTAINING PROTEIN"/>
    <property type="match status" value="1"/>
</dbReference>
<reference evidence="7" key="1">
    <citation type="submission" date="2007-03" db="EMBL/GenBank/DDBJ databases">
        <title>Complete sequence of chromosome 1 of Burkholderia vietnamiensis G4.</title>
        <authorList>
            <consortium name="US DOE Joint Genome Institute"/>
            <person name="Copeland A."/>
            <person name="Lucas S."/>
            <person name="Lapidus A."/>
            <person name="Barry K."/>
            <person name="Detter J.C."/>
            <person name="Glavina del Rio T."/>
            <person name="Hammon N."/>
            <person name="Israni S."/>
            <person name="Dalin E."/>
            <person name="Tice H."/>
            <person name="Pitluck S."/>
            <person name="Chain P."/>
            <person name="Malfatti S."/>
            <person name="Shin M."/>
            <person name="Vergez L."/>
            <person name="Schmutz J."/>
            <person name="Larimer F."/>
            <person name="Land M."/>
            <person name="Hauser L."/>
            <person name="Kyrpides N."/>
            <person name="Tiedje J."/>
            <person name="Richardson P."/>
        </authorList>
    </citation>
    <scope>NUCLEOTIDE SEQUENCE [LARGE SCALE GENOMIC DNA]</scope>
    <source>
        <strain evidence="7">G4 / LMG 22486</strain>
    </source>
</reference>
<dbReference type="NCBIfam" id="NF005477">
    <property type="entry name" value="PRK07078.1"/>
    <property type="match status" value="1"/>
</dbReference>
<name>A4JIZ8_BURVG</name>
<keyword evidence="3" id="KW-0067">ATP-binding</keyword>
<dbReference type="HOGENOM" id="CLU_018483_0_0_4"/>
<dbReference type="eggNOG" id="COG3378">
    <property type="taxonomic scope" value="Bacteria"/>
</dbReference>
<evidence type="ECO:0000313" key="6">
    <source>
        <dbReference type="EMBL" id="ABO56251.1"/>
    </source>
</evidence>
<dbReference type="InterPro" id="IPR014015">
    <property type="entry name" value="Helicase_SF3_DNA-vir"/>
</dbReference>
<dbReference type="CDD" id="cd01029">
    <property type="entry name" value="TOPRIM_primases"/>
    <property type="match status" value="1"/>
</dbReference>
<accession>A4JIZ8</accession>
<dbReference type="Gene3D" id="3.40.50.300">
    <property type="entry name" value="P-loop containing nucleotide triphosphate hydrolases"/>
    <property type="match status" value="1"/>
</dbReference>
<sequence length="775" mass="85972">MKEVSMLDFNDQEPAAPSPSGNSERDELRSALMARLEGVLFALFPAGKVTHGKFVVGDVLGSPGRSLEIELDGERAGLWIDRATGNGGDVFALIAAHRHWDTHRDFAAVLSFARELLGRAPAVSPARRKASAPVDELGPATAKWDYLAADGSLIACVYRYEPSPGRKEFRPWDAKRRKMAPPDPRPLFNQPGIFHADRVILVEGEKCAQALIDVGHCATTAMHGANAPIDKTDWSPVQGKHVLIWPDRDKPGWEYAMNAAEAVMAAGAQHCAVLMPPSNPTAQDPQGSADGWDAADAIAEGFDVEAFLAHGERIQFQPSTPGITQAADPTEQSVWATEDALALTFSGRYAQDWRYVALWGKWVFWTGKRWQTEETLAAHHLMRQICREAALKADSHRVAAKLASSGTVAGLERLARSDRRHAATADEWDADPWLLNTPGGVVNLKNGVLRSHDRLDRLTKITTATPAGDCPTWRQFIHEVTGGDQALQAYLARMAGYALTGSTREHALFFLYGTGANGKSVFVNTLATILGDYATNAPMDTFMETRTDRHPTDMASLRGARFVAAIETEQGRRWAESKVKSLTGGDKISARFMRQDFFEFMPQFKLIVAGNHKPAIRNIDEAMKRRLHLIPFTITVPPERRDKHLQQKLLAERDGILAWAVQGCLEWQRQGRLDPPQQVLDATDEYFEEEDAIGEFLDEDCQQSPVAREAISAIYQRWRERAERRGEYVGTSRWLTQQLINRGFARTRLHGGAKALSGLSLKPREPGGYMPYRDD</sequence>
<dbReference type="Proteomes" id="UP000002287">
    <property type="component" value="Chromosome 1"/>
</dbReference>
<dbReference type="InterPro" id="IPR027417">
    <property type="entry name" value="P-loop_NTPase"/>
</dbReference>
<dbReference type="PROSITE" id="PS51206">
    <property type="entry name" value="SF3_HELICASE_1"/>
    <property type="match status" value="1"/>
</dbReference>
<feature type="region of interest" description="Disordered" evidence="4">
    <location>
        <begin position="1"/>
        <end position="27"/>
    </location>
</feature>
<evidence type="ECO:0000256" key="3">
    <source>
        <dbReference type="ARBA" id="ARBA00022840"/>
    </source>
</evidence>
<dbReference type="AlphaFoldDB" id="A4JIZ8"/>
<dbReference type="InterPro" id="IPR045455">
    <property type="entry name" value="NrS-1_pol-like_helicase"/>
</dbReference>
<dbReference type="SMART" id="SM00885">
    <property type="entry name" value="D5_N"/>
    <property type="match status" value="1"/>
</dbReference>
<feature type="domain" description="SF3 helicase" evidence="5">
    <location>
        <begin position="486"/>
        <end position="645"/>
    </location>
</feature>
<keyword evidence="2" id="KW-0378">Hydrolase</keyword>
<dbReference type="NCBIfam" id="TIGR01613">
    <property type="entry name" value="primase_Cterm"/>
    <property type="match status" value="1"/>
</dbReference>
<dbReference type="EMBL" id="CP000614">
    <property type="protein sequence ID" value="ABO56251.1"/>
    <property type="molecule type" value="Genomic_DNA"/>
</dbReference>
<dbReference type="GO" id="GO:0016787">
    <property type="term" value="F:hydrolase activity"/>
    <property type="evidence" value="ECO:0007669"/>
    <property type="project" value="UniProtKB-KW"/>
</dbReference>
<protein>
    <submittedName>
        <fullName evidence="6">Phage/plasmid primase, P4 family</fullName>
    </submittedName>
</protein>
<dbReference type="Pfam" id="PF08706">
    <property type="entry name" value="D5_N"/>
    <property type="match status" value="1"/>
</dbReference>
<evidence type="ECO:0000256" key="2">
    <source>
        <dbReference type="ARBA" id="ARBA00022801"/>
    </source>
</evidence>
<organism evidence="6 7">
    <name type="scientific">Burkholderia vietnamiensis (strain G4 / LMG 22486)</name>
    <name type="common">Burkholderia cepacia (strain R1808)</name>
    <dbReference type="NCBI Taxonomy" id="269482"/>
    <lineage>
        <taxon>Bacteria</taxon>
        <taxon>Pseudomonadati</taxon>
        <taxon>Pseudomonadota</taxon>
        <taxon>Betaproteobacteria</taxon>
        <taxon>Burkholderiales</taxon>
        <taxon>Burkholderiaceae</taxon>
        <taxon>Burkholderia</taxon>
        <taxon>Burkholderia cepacia complex</taxon>
    </lineage>
</organism>